<evidence type="ECO:0000256" key="1">
    <source>
        <dbReference type="ARBA" id="ARBA00007831"/>
    </source>
</evidence>
<dbReference type="GO" id="GO:0005886">
    <property type="term" value="C:plasma membrane"/>
    <property type="evidence" value="ECO:0007669"/>
    <property type="project" value="TreeGrafter"/>
</dbReference>
<evidence type="ECO:0000313" key="4">
    <source>
        <dbReference type="EMBL" id="GFH45670.1"/>
    </source>
</evidence>
<proteinExistence type="inferred from homology"/>
<keyword evidence="5" id="KW-1185">Reference proteome</keyword>
<dbReference type="Pfam" id="PF00191">
    <property type="entry name" value="Annexin"/>
    <property type="match status" value="3"/>
</dbReference>
<evidence type="ECO:0000256" key="2">
    <source>
        <dbReference type="ARBA" id="ARBA00022737"/>
    </source>
</evidence>
<evidence type="ECO:0000313" key="5">
    <source>
        <dbReference type="Proteomes" id="UP001054902"/>
    </source>
</evidence>
<dbReference type="AlphaFoldDB" id="A0AAD3CIC7"/>
<evidence type="ECO:0000256" key="3">
    <source>
        <dbReference type="ARBA" id="ARBA00023216"/>
    </source>
</evidence>
<dbReference type="InterPro" id="IPR018502">
    <property type="entry name" value="Annexin_repeat"/>
</dbReference>
<keyword evidence="2" id="KW-0677">Repeat</keyword>
<gene>
    <name evidence="4" type="ORF">CTEN210_02144</name>
</gene>
<dbReference type="InterPro" id="IPR001464">
    <property type="entry name" value="Annexin"/>
</dbReference>
<dbReference type="SMART" id="SM00335">
    <property type="entry name" value="ANX"/>
    <property type="match status" value="3"/>
</dbReference>
<reference evidence="4 5" key="1">
    <citation type="journal article" date="2021" name="Sci. Rep.">
        <title>The genome of the diatom Chaetoceros tenuissimus carries an ancient integrated fragment of an extant virus.</title>
        <authorList>
            <person name="Hongo Y."/>
            <person name="Kimura K."/>
            <person name="Takaki Y."/>
            <person name="Yoshida Y."/>
            <person name="Baba S."/>
            <person name="Kobayashi G."/>
            <person name="Nagasaki K."/>
            <person name="Hano T."/>
            <person name="Tomaru Y."/>
        </authorList>
    </citation>
    <scope>NUCLEOTIDE SEQUENCE [LARGE SCALE GENOMIC DNA]</scope>
    <source>
        <strain evidence="4 5">NIES-3715</strain>
    </source>
</reference>
<dbReference type="PANTHER" id="PTHR10502">
    <property type="entry name" value="ANNEXIN"/>
    <property type="match status" value="1"/>
</dbReference>
<protein>
    <submittedName>
        <fullName evidence="4">Annexin</fullName>
    </submittedName>
</protein>
<dbReference type="SUPFAM" id="SSF47874">
    <property type="entry name" value="Annexin"/>
    <property type="match status" value="1"/>
</dbReference>
<dbReference type="Gene3D" id="1.10.220.10">
    <property type="entry name" value="Annexin"/>
    <property type="match status" value="4"/>
</dbReference>
<comment type="similarity">
    <text evidence="1">Belongs to the annexin family.</text>
</comment>
<dbReference type="PANTHER" id="PTHR10502:SF102">
    <property type="entry name" value="ANNEXIN B11"/>
    <property type="match status" value="1"/>
</dbReference>
<dbReference type="Proteomes" id="UP001054902">
    <property type="component" value="Unassembled WGS sequence"/>
</dbReference>
<dbReference type="GO" id="GO:0005544">
    <property type="term" value="F:calcium-dependent phospholipid binding"/>
    <property type="evidence" value="ECO:0007669"/>
    <property type="project" value="InterPro"/>
</dbReference>
<dbReference type="GO" id="GO:0005737">
    <property type="term" value="C:cytoplasm"/>
    <property type="evidence" value="ECO:0007669"/>
    <property type="project" value="TreeGrafter"/>
</dbReference>
<organism evidence="4 5">
    <name type="scientific">Chaetoceros tenuissimus</name>
    <dbReference type="NCBI Taxonomy" id="426638"/>
    <lineage>
        <taxon>Eukaryota</taxon>
        <taxon>Sar</taxon>
        <taxon>Stramenopiles</taxon>
        <taxon>Ochrophyta</taxon>
        <taxon>Bacillariophyta</taxon>
        <taxon>Coscinodiscophyceae</taxon>
        <taxon>Chaetocerotophycidae</taxon>
        <taxon>Chaetocerotales</taxon>
        <taxon>Chaetocerotaceae</taxon>
        <taxon>Chaetoceros</taxon>
    </lineage>
</organism>
<dbReference type="GO" id="GO:0001786">
    <property type="term" value="F:phosphatidylserine binding"/>
    <property type="evidence" value="ECO:0007669"/>
    <property type="project" value="TreeGrafter"/>
</dbReference>
<dbReference type="InterPro" id="IPR037104">
    <property type="entry name" value="Annexin_sf"/>
</dbReference>
<dbReference type="EMBL" id="BLLK01000022">
    <property type="protein sequence ID" value="GFH45670.1"/>
    <property type="molecule type" value="Genomic_DNA"/>
</dbReference>
<sequence length="340" mass="37807">MNYNEDPKTIDLYPAQAFLEDLTPDDIAEGIEEKSTAIYEATKGWGNDKKALIELLGKTTAEERIQVPVKFSQLYEGDSLKGLMKKECGGSDFGQALQYLALDPVSAECKMIKKACAGIGTNETLLYSVLCGRSNKDMEILKKTYYKNYTKDLVSVAAAEVGGTLEKVLVSSLQAAEEEYDPGFHTEEKAIEDAKTIYEAGQGRFGKDTSKLAKIIVLSPPKHLKNVSFQYADKYGYTLFKAVEKEFGGDSEKAALFTLGIKLKPFQTIAKLIKEACAGFGTNELLLTCTLLRYQKYLKFVNDAHLELFEKSIHDRVRDECKGNYEDLLLAIINTACPEE</sequence>
<name>A0AAD3CIC7_9STRA</name>
<comment type="caution">
    <text evidence="4">The sequence shown here is derived from an EMBL/GenBank/DDBJ whole genome shotgun (WGS) entry which is preliminary data.</text>
</comment>
<dbReference type="PROSITE" id="PS51897">
    <property type="entry name" value="ANNEXIN_2"/>
    <property type="match status" value="2"/>
</dbReference>
<keyword evidence="3" id="KW-0041">Annexin</keyword>
<dbReference type="GO" id="GO:0005509">
    <property type="term" value="F:calcium ion binding"/>
    <property type="evidence" value="ECO:0007669"/>
    <property type="project" value="InterPro"/>
</dbReference>
<accession>A0AAD3CIC7</accession>
<dbReference type="PRINTS" id="PR00196">
    <property type="entry name" value="ANNEXIN"/>
</dbReference>